<keyword evidence="8" id="KW-0175">Coiled coil</keyword>
<evidence type="ECO:0000256" key="7">
    <source>
        <dbReference type="RuleBase" id="RU367071"/>
    </source>
</evidence>
<evidence type="ECO:0000256" key="3">
    <source>
        <dbReference type="ARBA" id="ARBA00022664"/>
    </source>
</evidence>
<evidence type="ECO:0000256" key="1">
    <source>
        <dbReference type="ARBA" id="ARBA00004123"/>
    </source>
</evidence>
<evidence type="ECO:0000256" key="5">
    <source>
        <dbReference type="ARBA" id="ARBA00023187"/>
    </source>
</evidence>
<dbReference type="InterPro" id="IPR011990">
    <property type="entry name" value="TPR-like_helical_dom_sf"/>
</dbReference>
<comment type="subunit">
    <text evidence="7">Associated with the spliceosome.</text>
</comment>
<dbReference type="Gene3D" id="1.25.40.10">
    <property type="entry name" value="Tetratricopeptide repeat domain"/>
    <property type="match status" value="1"/>
</dbReference>
<dbReference type="GO" id="GO:0005681">
    <property type="term" value="C:spliceosomal complex"/>
    <property type="evidence" value="ECO:0007669"/>
    <property type="project" value="UniProtKB-UniRule"/>
</dbReference>
<feature type="region of interest" description="Disordered" evidence="9">
    <location>
        <begin position="82"/>
        <end position="111"/>
    </location>
</feature>
<evidence type="ECO:0000256" key="2">
    <source>
        <dbReference type="ARBA" id="ARBA00007203"/>
    </source>
</evidence>
<comment type="similarity">
    <text evidence="2 7">Belongs to the SLU7 family.</text>
</comment>
<name>A0A3R6VR35_9STRA</name>
<keyword evidence="3 7" id="KW-0507">mRNA processing</keyword>
<feature type="coiled-coil region" evidence="8">
    <location>
        <begin position="247"/>
        <end position="281"/>
    </location>
</feature>
<comment type="function">
    <text evidence="7">Involved in pre-mRNA splicing.</text>
</comment>
<keyword evidence="12" id="KW-1185">Reference proteome</keyword>
<evidence type="ECO:0000256" key="9">
    <source>
        <dbReference type="SAM" id="MobiDB-lite"/>
    </source>
</evidence>
<organism evidence="11 12">
    <name type="scientific">Aphanomyces invadans</name>
    <dbReference type="NCBI Taxonomy" id="157072"/>
    <lineage>
        <taxon>Eukaryota</taxon>
        <taxon>Sar</taxon>
        <taxon>Stramenopiles</taxon>
        <taxon>Oomycota</taxon>
        <taxon>Saprolegniomycetes</taxon>
        <taxon>Saprolegniales</taxon>
        <taxon>Verrucalvaceae</taxon>
        <taxon>Aphanomyces</taxon>
    </lineage>
</organism>
<dbReference type="VEuPathDB" id="FungiDB:H310_09226"/>
<dbReference type="InterPro" id="IPR039974">
    <property type="entry name" value="Splicing_factor_SLU7"/>
</dbReference>
<keyword evidence="6 7" id="KW-0539">Nucleus</keyword>
<feature type="region of interest" description="Disordered" evidence="9">
    <location>
        <begin position="162"/>
        <end position="189"/>
    </location>
</feature>
<evidence type="ECO:0000256" key="6">
    <source>
        <dbReference type="ARBA" id="ARBA00023242"/>
    </source>
</evidence>
<dbReference type="Proteomes" id="UP000285060">
    <property type="component" value="Unassembled WGS sequence"/>
</dbReference>
<keyword evidence="4 7" id="KW-0747">Spliceosome</keyword>
<reference evidence="11 12" key="1">
    <citation type="submission" date="2018-08" db="EMBL/GenBank/DDBJ databases">
        <title>Aphanomyces genome sequencing and annotation.</title>
        <authorList>
            <person name="Minardi D."/>
            <person name="Oidtmann B."/>
            <person name="Van Der Giezen M."/>
            <person name="Studholme D.J."/>
        </authorList>
    </citation>
    <scope>NUCLEOTIDE SEQUENCE [LARGE SCALE GENOMIC DNA]</scope>
    <source>
        <strain evidence="11 12">NJM0002</strain>
    </source>
</reference>
<feature type="compositionally biased region" description="Low complexity" evidence="9">
    <location>
        <begin position="174"/>
        <end position="189"/>
    </location>
</feature>
<evidence type="ECO:0000256" key="8">
    <source>
        <dbReference type="SAM" id="Coils"/>
    </source>
</evidence>
<proteinExistence type="inferred from homology"/>
<feature type="compositionally biased region" description="Polar residues" evidence="9">
    <location>
        <begin position="209"/>
        <end position="222"/>
    </location>
</feature>
<gene>
    <name evidence="11" type="ORF">DYB32_001949</name>
</gene>
<dbReference type="SUPFAM" id="SSF48452">
    <property type="entry name" value="TPR-like"/>
    <property type="match status" value="1"/>
</dbReference>
<evidence type="ECO:0000313" key="11">
    <source>
        <dbReference type="EMBL" id="RHY33026.1"/>
    </source>
</evidence>
<feature type="region of interest" description="Disordered" evidence="9">
    <location>
        <begin position="204"/>
        <end position="224"/>
    </location>
</feature>
<dbReference type="EMBL" id="QUSY01000098">
    <property type="protein sequence ID" value="RHY33026.1"/>
    <property type="molecule type" value="Genomic_DNA"/>
</dbReference>
<dbReference type="GO" id="GO:0030628">
    <property type="term" value="F:pre-mRNA 3'-splice site binding"/>
    <property type="evidence" value="ECO:0007669"/>
    <property type="project" value="UniProtKB-UniRule"/>
</dbReference>
<sequence length="387" mass="43818">MIITSRNLRIRDVTAKYLRNLYPHSAFYDPKTRLMRDNPNPDLNVDEVTFPGENILHCSGDAIMLAKTKLFAWEATEKGMTQDGELHPQATPPLSSCASTKRKSSNWNRSHRDLERHVIRRVPAHPLRSQSAALRRYPWETPRETSEVFQWDHESPLDPVASLKQRRWTPADNTTTNSSVARSSSSTASTALQKSMQYYSAPHIVDRGSTPNADSPTASGNGANEEALWRISRTSEMPSRLPDVPTMAILIMQKRALEVDVERLQAKLADYRAAAARECRARRRLRRRSKARRGHITAANGYVDQGEYFYAQLELKKALALDDKCWATWHALAECLLKCHWPNEAALACQVSLELARTPVAVALLGRIRLRQQRLSEAIACFHEALE</sequence>
<dbReference type="Pfam" id="PF11708">
    <property type="entry name" value="Slu7"/>
    <property type="match status" value="1"/>
</dbReference>
<keyword evidence="5 7" id="KW-0508">mRNA splicing</keyword>
<evidence type="ECO:0000313" key="12">
    <source>
        <dbReference type="Proteomes" id="UP000285060"/>
    </source>
</evidence>
<dbReference type="PANTHER" id="PTHR12942:SF2">
    <property type="entry name" value="PRE-MRNA-SPLICING FACTOR SLU7"/>
    <property type="match status" value="1"/>
</dbReference>
<dbReference type="PANTHER" id="PTHR12942">
    <property type="entry name" value="STEP II SPLICING FACTOR SLU7"/>
    <property type="match status" value="1"/>
</dbReference>
<dbReference type="GO" id="GO:0000398">
    <property type="term" value="P:mRNA splicing, via spliceosome"/>
    <property type="evidence" value="ECO:0007669"/>
    <property type="project" value="UniProtKB-UniRule"/>
</dbReference>
<comment type="subcellular location">
    <subcellularLocation>
        <location evidence="1 7">Nucleus</location>
    </subcellularLocation>
</comment>
<protein>
    <recommendedName>
        <fullName evidence="7">Pre-mRNA-splicing factor SLU7</fullName>
    </recommendedName>
</protein>
<dbReference type="InterPro" id="IPR021715">
    <property type="entry name" value="Slu7_dom"/>
</dbReference>
<feature type="domain" description="Pre-mRNA-splicing factor SLU7" evidence="10">
    <location>
        <begin position="3"/>
        <end position="106"/>
    </location>
</feature>
<dbReference type="AlphaFoldDB" id="A0A3R6VR35"/>
<accession>A0A3R6VR35</accession>
<dbReference type="VEuPathDB" id="FungiDB:H310_09227"/>
<evidence type="ECO:0000259" key="10">
    <source>
        <dbReference type="Pfam" id="PF11708"/>
    </source>
</evidence>
<evidence type="ECO:0000256" key="4">
    <source>
        <dbReference type="ARBA" id="ARBA00022728"/>
    </source>
</evidence>
<comment type="caution">
    <text evidence="11">The sequence shown here is derived from an EMBL/GenBank/DDBJ whole genome shotgun (WGS) entry which is preliminary data.</text>
</comment>